<evidence type="ECO:0000256" key="1">
    <source>
        <dbReference type="SAM" id="Phobius"/>
    </source>
</evidence>
<protein>
    <submittedName>
        <fullName evidence="3">G protein-coupled receptor</fullName>
    </submittedName>
</protein>
<evidence type="ECO:0000313" key="3">
    <source>
        <dbReference type="WBParaSite" id="PDA_v2.g9565.t1"/>
    </source>
</evidence>
<dbReference type="Proteomes" id="UP000887578">
    <property type="component" value="Unplaced"/>
</dbReference>
<dbReference type="Pfam" id="PF10326">
    <property type="entry name" value="7TM_GPCR_Str"/>
    <property type="match status" value="1"/>
</dbReference>
<evidence type="ECO:0000313" key="2">
    <source>
        <dbReference type="Proteomes" id="UP000887578"/>
    </source>
</evidence>
<dbReference type="PANTHER" id="PTHR22943:SF248">
    <property type="entry name" value="SEVEN TM RECEPTOR"/>
    <property type="match status" value="1"/>
</dbReference>
<dbReference type="InterPro" id="IPR019428">
    <property type="entry name" value="7TM_GPCR_serpentine_rcpt_Str"/>
</dbReference>
<keyword evidence="1" id="KW-1133">Transmembrane helix</keyword>
<feature type="transmembrane region" description="Helical" evidence="1">
    <location>
        <begin position="26"/>
        <end position="52"/>
    </location>
</feature>
<keyword evidence="2" id="KW-1185">Reference proteome</keyword>
<dbReference type="SUPFAM" id="SSF81321">
    <property type="entry name" value="Family A G protein-coupled receptor-like"/>
    <property type="match status" value="1"/>
</dbReference>
<sequence>MITLHKCRNSMSVKTRQLQKQISRVLFVQAFVPFVTMVIPLIFDILTIYFGMYMPDSGTLFLIASAWSPVVNPVVTLLAVTQYRQSVIQYFNQFSPVKINVKQQTSLSLTNMDNQLTAISA</sequence>
<proteinExistence type="predicted"/>
<organism evidence="2 3">
    <name type="scientific">Panagrolaimus davidi</name>
    <dbReference type="NCBI Taxonomy" id="227884"/>
    <lineage>
        <taxon>Eukaryota</taxon>
        <taxon>Metazoa</taxon>
        <taxon>Ecdysozoa</taxon>
        <taxon>Nematoda</taxon>
        <taxon>Chromadorea</taxon>
        <taxon>Rhabditida</taxon>
        <taxon>Tylenchina</taxon>
        <taxon>Panagrolaimomorpha</taxon>
        <taxon>Panagrolaimoidea</taxon>
        <taxon>Panagrolaimidae</taxon>
        <taxon>Panagrolaimus</taxon>
    </lineage>
</organism>
<feature type="transmembrane region" description="Helical" evidence="1">
    <location>
        <begin position="58"/>
        <end position="80"/>
    </location>
</feature>
<keyword evidence="1" id="KW-0472">Membrane</keyword>
<accession>A0A914QYZ0</accession>
<name>A0A914QYZ0_9BILA</name>
<dbReference type="PANTHER" id="PTHR22943">
    <property type="entry name" value="7-TRANSMEMBRANE DOMAIN RECEPTOR C.ELEGANS"/>
    <property type="match status" value="1"/>
</dbReference>
<keyword evidence="1" id="KW-0812">Transmembrane</keyword>
<dbReference type="AlphaFoldDB" id="A0A914QYZ0"/>
<reference evidence="3" key="1">
    <citation type="submission" date="2022-11" db="UniProtKB">
        <authorList>
            <consortium name="WormBaseParasite"/>
        </authorList>
    </citation>
    <scope>IDENTIFICATION</scope>
</reference>
<dbReference type="WBParaSite" id="PDA_v2.g9565.t1">
    <property type="protein sequence ID" value="PDA_v2.g9565.t1"/>
    <property type="gene ID" value="PDA_v2.g9565"/>
</dbReference>